<comment type="caution">
    <text evidence="3">The sequence shown here is derived from an EMBL/GenBank/DDBJ whole genome shotgun (WGS) entry which is preliminary data.</text>
</comment>
<gene>
    <name evidence="3" type="ORF">DVH02_06235</name>
</gene>
<feature type="transmembrane region" description="Helical" evidence="2">
    <location>
        <begin position="146"/>
        <end position="168"/>
    </location>
</feature>
<accession>A0A370BGZ9</accession>
<proteinExistence type="predicted"/>
<dbReference type="RefSeq" id="WP_114622681.1">
    <property type="nucleotide sequence ID" value="NZ_QQNA01000035.1"/>
</dbReference>
<evidence type="ECO:0000256" key="1">
    <source>
        <dbReference type="SAM" id="MobiDB-lite"/>
    </source>
</evidence>
<name>A0A370BGZ9_9ACTN</name>
<reference evidence="3 4" key="1">
    <citation type="submission" date="2018-07" db="EMBL/GenBank/DDBJ databases">
        <title>Streptomyces species from bats.</title>
        <authorList>
            <person name="Dunlap C."/>
        </authorList>
    </citation>
    <scope>NUCLEOTIDE SEQUENCE [LARGE SCALE GENOMIC DNA]</scope>
    <source>
        <strain evidence="3 4">AC230</strain>
    </source>
</reference>
<dbReference type="EMBL" id="QQNA01000035">
    <property type="protein sequence ID" value="RDG38946.1"/>
    <property type="molecule type" value="Genomic_DNA"/>
</dbReference>
<evidence type="ECO:0000313" key="3">
    <source>
        <dbReference type="EMBL" id="RDG38946.1"/>
    </source>
</evidence>
<dbReference type="OrthoDB" id="3078176at2"/>
<keyword evidence="2" id="KW-0812">Transmembrane</keyword>
<evidence type="ECO:0000313" key="4">
    <source>
        <dbReference type="Proteomes" id="UP000253741"/>
    </source>
</evidence>
<dbReference type="Proteomes" id="UP000253741">
    <property type="component" value="Unassembled WGS sequence"/>
</dbReference>
<feature type="transmembrane region" description="Helical" evidence="2">
    <location>
        <begin position="174"/>
        <end position="193"/>
    </location>
</feature>
<keyword evidence="2" id="KW-0472">Membrane</keyword>
<sequence>MNPRQALAYQNSATRYLCTGVRLYEDFARRAVDQARYERIRSRAPSYGVDLDEVRAHAEASLRDLRVRDRWVSAAFVLSLLVAPVATVMYTLFSAALSAGSGMATSAGTAGIPAAGLRRTAAGRRRGERAGPAPVAKPRDSRFVALARPLVTHVMVLILACWLGRMFLWSPPGVLRYVVAAALLICCPWYCVWKQRDAAWTAVREQLRPGVQRATKGSGDDANLIVYSGYSPFVGAGAPFTSWSFANRLVPRDWKPGSGEQPPAVPFGSSELVERLRADLTELGSRSPVSADGIAGLKVAEKVFVHGTALFDTSRIPRSELWPGSGSPGRKRPADRLPEERITAARGLVDGPVRHCLSVQIRSWDTDLILTVFVQVSVDAGTLYLQSDSRVLAPVQEEFRVADSLQAAESEEEATRRAAESVLATGGVLLASVPNVLSELGAAGRLERWEEEQRWAIERDKRYDFGARASLREEAASPNYRNFFQFVDVTRTGKQVELRVLGAVLNFLAEHGLDISDLDARRTTILNNGVMMYGGSVTGSIAAGAGATASATTTGRGPGPAGSDAGKGTD</sequence>
<dbReference type="AlphaFoldDB" id="A0A370BGZ9"/>
<feature type="region of interest" description="Disordered" evidence="1">
    <location>
        <begin position="549"/>
        <end position="570"/>
    </location>
</feature>
<feature type="transmembrane region" description="Helical" evidence="2">
    <location>
        <begin position="99"/>
        <end position="117"/>
    </location>
</feature>
<organism evidence="3 4">
    <name type="scientific">Streptomyces corynorhini</name>
    <dbReference type="NCBI Taxonomy" id="2282652"/>
    <lineage>
        <taxon>Bacteria</taxon>
        <taxon>Bacillati</taxon>
        <taxon>Actinomycetota</taxon>
        <taxon>Actinomycetes</taxon>
        <taxon>Kitasatosporales</taxon>
        <taxon>Streptomycetaceae</taxon>
        <taxon>Streptomyces</taxon>
    </lineage>
</organism>
<keyword evidence="4" id="KW-1185">Reference proteome</keyword>
<feature type="transmembrane region" description="Helical" evidence="2">
    <location>
        <begin position="71"/>
        <end position="93"/>
    </location>
</feature>
<protein>
    <submittedName>
        <fullName evidence="3">Uncharacterized protein</fullName>
    </submittedName>
</protein>
<evidence type="ECO:0000256" key="2">
    <source>
        <dbReference type="SAM" id="Phobius"/>
    </source>
</evidence>
<keyword evidence="2" id="KW-1133">Transmembrane helix</keyword>